<dbReference type="EMBL" id="CP032412">
    <property type="protein sequence ID" value="AYB44463.1"/>
    <property type="molecule type" value="Genomic_DNA"/>
</dbReference>
<gene>
    <name evidence="1" type="ORF">D5F53_14800</name>
</gene>
<sequence length="45" mass="5251">MISVQLKHVYDQQLIDNLGGYGVDLSRKQWLLDHERINSTKEVPL</sequence>
<accession>A0A385TLD0</accession>
<protein>
    <submittedName>
        <fullName evidence="1">MGMT family protein</fullName>
    </submittedName>
</protein>
<reference evidence="1 2" key="1">
    <citation type="submission" date="2018-09" db="EMBL/GenBank/DDBJ databases">
        <title>Genome Sequence of Paenibacillus lautus Strain E7593-69, Azo Dye-Degrading Bacteria, Isolated from Commercial Tattoo Inks.</title>
        <authorList>
            <person name="Nho S.W."/>
            <person name="Kim S.-J."/>
            <person name="Kweon O."/>
            <person name="Cerniglia C.E."/>
        </authorList>
    </citation>
    <scope>NUCLEOTIDE SEQUENCE [LARGE SCALE GENOMIC DNA]</scope>
    <source>
        <strain evidence="1 2">E7593-69</strain>
    </source>
</reference>
<dbReference type="AlphaFoldDB" id="A0A385TLD0"/>
<proteinExistence type="predicted"/>
<dbReference type="KEGG" id="plw:D5F53_14800"/>
<name>A0A385TLD0_PAELA</name>
<evidence type="ECO:0000313" key="1">
    <source>
        <dbReference type="EMBL" id="AYB44463.1"/>
    </source>
</evidence>
<evidence type="ECO:0000313" key="2">
    <source>
        <dbReference type="Proteomes" id="UP000266552"/>
    </source>
</evidence>
<organism evidence="1 2">
    <name type="scientific">Paenibacillus lautus</name>
    <name type="common">Bacillus lautus</name>
    <dbReference type="NCBI Taxonomy" id="1401"/>
    <lineage>
        <taxon>Bacteria</taxon>
        <taxon>Bacillati</taxon>
        <taxon>Bacillota</taxon>
        <taxon>Bacilli</taxon>
        <taxon>Bacillales</taxon>
        <taxon>Paenibacillaceae</taxon>
        <taxon>Paenibacillus</taxon>
    </lineage>
</organism>
<keyword evidence="2" id="KW-1185">Reference proteome</keyword>
<dbReference type="Proteomes" id="UP000266552">
    <property type="component" value="Chromosome"/>
</dbReference>